<proteinExistence type="predicted"/>
<name>A0AAW2UPI0_SESRA</name>
<reference evidence="1" key="2">
    <citation type="journal article" date="2024" name="Plant">
        <title>Genomic evolution and insights into agronomic trait innovations of Sesamum species.</title>
        <authorList>
            <person name="Miao H."/>
            <person name="Wang L."/>
            <person name="Qu L."/>
            <person name="Liu H."/>
            <person name="Sun Y."/>
            <person name="Le M."/>
            <person name="Wang Q."/>
            <person name="Wei S."/>
            <person name="Zheng Y."/>
            <person name="Lin W."/>
            <person name="Duan Y."/>
            <person name="Cao H."/>
            <person name="Xiong S."/>
            <person name="Wang X."/>
            <person name="Wei L."/>
            <person name="Li C."/>
            <person name="Ma Q."/>
            <person name="Ju M."/>
            <person name="Zhao R."/>
            <person name="Li G."/>
            <person name="Mu C."/>
            <person name="Tian Q."/>
            <person name="Mei H."/>
            <person name="Zhang T."/>
            <person name="Gao T."/>
            <person name="Zhang H."/>
        </authorList>
    </citation>
    <scope>NUCLEOTIDE SEQUENCE</scope>
    <source>
        <strain evidence="1">G02</strain>
    </source>
</reference>
<sequence length="166" mass="18366">MEIMGAVKRPMMEYSLPTADRAISNIAKPNVEAKNFEIKSLIIQIIRSSVQFSGLPNENPNKHLTNFLEIYDTGQTFYNSVTLASQATIDVAAGGTIMKKLPLEAFSIIDEIATNLYSYRQERTDKRTTSIHSIEAISALSAQVAALTHTGTIVYKWGLQCGMVHQ</sequence>
<gene>
    <name evidence="1" type="ORF">Sradi_1308400</name>
</gene>
<organism evidence="1">
    <name type="scientific">Sesamum radiatum</name>
    <name type="common">Black benniseed</name>
    <dbReference type="NCBI Taxonomy" id="300843"/>
    <lineage>
        <taxon>Eukaryota</taxon>
        <taxon>Viridiplantae</taxon>
        <taxon>Streptophyta</taxon>
        <taxon>Embryophyta</taxon>
        <taxon>Tracheophyta</taxon>
        <taxon>Spermatophyta</taxon>
        <taxon>Magnoliopsida</taxon>
        <taxon>eudicotyledons</taxon>
        <taxon>Gunneridae</taxon>
        <taxon>Pentapetalae</taxon>
        <taxon>asterids</taxon>
        <taxon>lamiids</taxon>
        <taxon>Lamiales</taxon>
        <taxon>Pedaliaceae</taxon>
        <taxon>Sesamum</taxon>
    </lineage>
</organism>
<evidence type="ECO:0000313" key="1">
    <source>
        <dbReference type="EMBL" id="KAL0418949.1"/>
    </source>
</evidence>
<accession>A0AAW2UPI0</accession>
<dbReference type="EMBL" id="JACGWJ010000005">
    <property type="protein sequence ID" value="KAL0418949.1"/>
    <property type="molecule type" value="Genomic_DNA"/>
</dbReference>
<protein>
    <submittedName>
        <fullName evidence="1">Uncharacterized protein</fullName>
    </submittedName>
</protein>
<dbReference type="AlphaFoldDB" id="A0AAW2UPI0"/>
<comment type="caution">
    <text evidence="1">The sequence shown here is derived from an EMBL/GenBank/DDBJ whole genome shotgun (WGS) entry which is preliminary data.</text>
</comment>
<reference evidence="1" key="1">
    <citation type="submission" date="2020-06" db="EMBL/GenBank/DDBJ databases">
        <authorList>
            <person name="Li T."/>
            <person name="Hu X."/>
            <person name="Zhang T."/>
            <person name="Song X."/>
            <person name="Zhang H."/>
            <person name="Dai N."/>
            <person name="Sheng W."/>
            <person name="Hou X."/>
            <person name="Wei L."/>
        </authorList>
    </citation>
    <scope>NUCLEOTIDE SEQUENCE</scope>
    <source>
        <strain evidence="1">G02</strain>
        <tissue evidence="1">Leaf</tissue>
    </source>
</reference>